<dbReference type="PANTHER" id="PTHR32027:SF0">
    <property type="entry name" value="CYTOSINE DEAMINASE"/>
    <property type="match status" value="1"/>
</dbReference>
<name>A0A162DQN2_9BACI</name>
<dbReference type="GO" id="GO:0019239">
    <property type="term" value="F:deaminase activity"/>
    <property type="evidence" value="ECO:0007669"/>
    <property type="project" value="UniProtKB-ARBA"/>
</dbReference>
<sequence>MNIGIKNGEICYLRPHKESPPLSKKQLDVKNKIILPSLVESHIHLEKAFMLHELPKDITSLKKAIEETAKLKETLSKEEIKSRCFKVLEKSLRYGVTKMRAQVEIDPFMELRALETIVEVKEEIKHLIDLQIVAFPQEGIFFHENMELLMETAMEQGADVVGGITYNDRNLHEHLNFTFQLAKKYNADIDLHTDFSDNPEELAILDVIKWTNKYKMQGRVSVGHLTSLASIEQKKARAIAVEIAKSGITVIALPLTDFYLNGRKDEQAVRRGVTPVKLLLEEGVNVIYGSNNIQNAFTPYGEGNPIDAGALLAQVHYFYNDVEMKQLLDMITYKAANALGFNQYGLKLGHDADLAMFDTTDYTQIILSKALCEAVYRKGELVASTTVTKMNKLDIGVGSVR</sequence>
<keyword evidence="5" id="KW-1185">Reference proteome</keyword>
<evidence type="ECO:0000259" key="3">
    <source>
        <dbReference type="Pfam" id="PF07969"/>
    </source>
</evidence>
<dbReference type="CDD" id="cd01293">
    <property type="entry name" value="Bact_CD"/>
    <property type="match status" value="1"/>
</dbReference>
<comment type="caution">
    <text evidence="4">The sequence shown here is derived from an EMBL/GenBank/DDBJ whole genome shotgun (WGS) entry which is preliminary data.</text>
</comment>
<dbReference type="GO" id="GO:0016814">
    <property type="term" value="F:hydrolase activity, acting on carbon-nitrogen (but not peptide) bonds, in cyclic amidines"/>
    <property type="evidence" value="ECO:0007669"/>
    <property type="project" value="UniProtKB-ARBA"/>
</dbReference>
<dbReference type="InterPro" id="IPR032466">
    <property type="entry name" value="Metal_Hydrolase"/>
</dbReference>
<dbReference type="Gene3D" id="2.30.40.10">
    <property type="entry name" value="Urease, subunit C, domain 1"/>
    <property type="match status" value="1"/>
</dbReference>
<organism evidence="4 5">
    <name type="scientific">Alkalihalobacillus trypoxylicola</name>
    <dbReference type="NCBI Taxonomy" id="519424"/>
    <lineage>
        <taxon>Bacteria</taxon>
        <taxon>Bacillati</taxon>
        <taxon>Bacillota</taxon>
        <taxon>Bacilli</taxon>
        <taxon>Bacillales</taxon>
        <taxon>Bacillaceae</taxon>
        <taxon>Alkalihalobacillus</taxon>
    </lineage>
</organism>
<evidence type="ECO:0000256" key="1">
    <source>
        <dbReference type="ARBA" id="ARBA00022723"/>
    </source>
</evidence>
<dbReference type="SUPFAM" id="SSF51556">
    <property type="entry name" value="Metallo-dependent hydrolases"/>
    <property type="match status" value="1"/>
</dbReference>
<evidence type="ECO:0000256" key="2">
    <source>
        <dbReference type="ARBA" id="ARBA00022801"/>
    </source>
</evidence>
<keyword evidence="1" id="KW-0479">Metal-binding</keyword>
<gene>
    <name evidence="4" type="ORF">AZF04_19515</name>
</gene>
<proteinExistence type="predicted"/>
<evidence type="ECO:0000313" key="5">
    <source>
        <dbReference type="Proteomes" id="UP000075806"/>
    </source>
</evidence>
<protein>
    <submittedName>
        <fullName evidence="4">Cytosine deaminase</fullName>
    </submittedName>
</protein>
<dbReference type="Proteomes" id="UP000075806">
    <property type="component" value="Unassembled WGS sequence"/>
</dbReference>
<evidence type="ECO:0000313" key="4">
    <source>
        <dbReference type="EMBL" id="KYG30573.1"/>
    </source>
</evidence>
<accession>A0A162DQN2</accession>
<dbReference type="PANTHER" id="PTHR32027">
    <property type="entry name" value="CYTOSINE DEAMINASE"/>
    <property type="match status" value="1"/>
</dbReference>
<dbReference type="InterPro" id="IPR052349">
    <property type="entry name" value="Metallo-hydrolase_Enzymes"/>
</dbReference>
<feature type="domain" description="Amidohydrolase 3" evidence="3">
    <location>
        <begin position="69"/>
        <end position="382"/>
    </location>
</feature>
<dbReference type="STRING" id="519424.AZF04_19515"/>
<dbReference type="SUPFAM" id="SSF51338">
    <property type="entry name" value="Composite domain of metallo-dependent hydrolases"/>
    <property type="match status" value="1"/>
</dbReference>
<dbReference type="GO" id="GO:0046872">
    <property type="term" value="F:metal ion binding"/>
    <property type="evidence" value="ECO:0007669"/>
    <property type="project" value="UniProtKB-KW"/>
</dbReference>
<dbReference type="Gene3D" id="3.20.20.140">
    <property type="entry name" value="Metal-dependent hydrolases"/>
    <property type="match status" value="1"/>
</dbReference>
<dbReference type="InterPro" id="IPR013108">
    <property type="entry name" value="Amidohydro_3"/>
</dbReference>
<dbReference type="EMBL" id="LTAO01000018">
    <property type="protein sequence ID" value="KYG30573.1"/>
    <property type="molecule type" value="Genomic_DNA"/>
</dbReference>
<dbReference type="AlphaFoldDB" id="A0A162DQN2"/>
<dbReference type="FunFam" id="3.20.20.140:FF:000019">
    <property type="entry name" value="Cytosine deaminase"/>
    <property type="match status" value="1"/>
</dbReference>
<dbReference type="InterPro" id="IPR011059">
    <property type="entry name" value="Metal-dep_hydrolase_composite"/>
</dbReference>
<reference evidence="4" key="1">
    <citation type="submission" date="2016-02" db="EMBL/GenBank/DDBJ databases">
        <title>Genome sequence of Bacillus trypoxylicola KCTC 13244(T).</title>
        <authorList>
            <person name="Jeong H."/>
            <person name="Park S.-H."/>
            <person name="Choi S.-K."/>
        </authorList>
    </citation>
    <scope>NUCLEOTIDE SEQUENCE [LARGE SCALE GENOMIC DNA]</scope>
    <source>
        <strain evidence="4">KCTC 13244</strain>
    </source>
</reference>
<dbReference type="Pfam" id="PF07969">
    <property type="entry name" value="Amidohydro_3"/>
    <property type="match status" value="1"/>
</dbReference>
<dbReference type="OrthoDB" id="9815027at2"/>
<keyword evidence="2" id="KW-0378">Hydrolase</keyword>